<accession>A0A6A5Z5U1</accession>
<dbReference type="OrthoDB" id="5322539at2759"/>
<feature type="transmembrane region" description="Helical" evidence="1">
    <location>
        <begin position="42"/>
        <end position="64"/>
    </location>
</feature>
<dbReference type="PANTHER" id="PTHR35041">
    <property type="entry name" value="MEDIATOR OF RNA POLYMERASE II TRANSCRIPTION SUBUNIT 1"/>
    <property type="match status" value="1"/>
</dbReference>
<feature type="transmembrane region" description="Helical" evidence="1">
    <location>
        <begin position="95"/>
        <end position="118"/>
    </location>
</feature>
<keyword evidence="1" id="KW-0472">Membrane</keyword>
<proteinExistence type="predicted"/>
<keyword evidence="3" id="KW-1185">Reference proteome</keyword>
<sequence>MLCSFTAGIVLAVGHHLYYARLNDSLVGSAARQQWPLRFGTAFAFLVQICYANATGIAYVQWVWRRCRQQAIQIGTIDAAFAVDRNIFMFLKPGFVLKFPIAAGLALIFWCIPLPSLFTPATLGITSKPNTTLHTISVNQPSISNYDWKANKLYAPRAGDSTKLNQMFTILASTGELARLSPPEGLQNVSYAVDLIVPLVHCQDSNDTVRAWTAAAAFQDAIAGLGDYIDTESVRPYAQNLTFTATEVSQTYTNDTLVEEHNTTFLGQIGYYAMPGNTSIGPNQPGLTADIWIALANPARGTPAYHFPTYTASFYTCTLRNASVTTNISFVDNVQSLEASDIRGVEFSPITDTEVYGGNDSAVYALENYDSFQSSLYSFLAGVVVNVGNAGSYGWNWSTTVDQTILGTASDFADMTAAWKDGGLEDTIVQNKNLTTLIEEFSLNASWSLMSMPAFNKKLPTVVNQTLWLNKYTYDPQNLFIAYGCSTLACLISILAGAYAIYTNDESHDSHFSSISKTMQNSDIAALFNQPSTAASALEKTVAKTRIRLIRDEKGERFCVDTEKVGIDTESS</sequence>
<feature type="transmembrane region" description="Helical" evidence="1">
    <location>
        <begin position="480"/>
        <end position="502"/>
    </location>
</feature>
<evidence type="ECO:0000256" key="1">
    <source>
        <dbReference type="SAM" id="Phobius"/>
    </source>
</evidence>
<keyword evidence="1" id="KW-1133">Transmembrane helix</keyword>
<name>A0A6A5Z5U1_9PLEO</name>
<organism evidence="2 3">
    <name type="scientific">Lophiotrema nucula</name>
    <dbReference type="NCBI Taxonomy" id="690887"/>
    <lineage>
        <taxon>Eukaryota</taxon>
        <taxon>Fungi</taxon>
        <taxon>Dikarya</taxon>
        <taxon>Ascomycota</taxon>
        <taxon>Pezizomycotina</taxon>
        <taxon>Dothideomycetes</taxon>
        <taxon>Pleosporomycetidae</taxon>
        <taxon>Pleosporales</taxon>
        <taxon>Lophiotremataceae</taxon>
        <taxon>Lophiotrema</taxon>
    </lineage>
</organism>
<evidence type="ECO:0000313" key="3">
    <source>
        <dbReference type="Proteomes" id="UP000799770"/>
    </source>
</evidence>
<protein>
    <submittedName>
        <fullName evidence="2">Uncharacterized protein</fullName>
    </submittedName>
</protein>
<dbReference type="PANTHER" id="PTHR35041:SF3">
    <property type="entry name" value="FORMYLMETHIONINE DEFORMYLASE-LIKE PROTEIN"/>
    <property type="match status" value="1"/>
</dbReference>
<reference evidence="2" key="1">
    <citation type="journal article" date="2020" name="Stud. Mycol.">
        <title>101 Dothideomycetes genomes: a test case for predicting lifestyles and emergence of pathogens.</title>
        <authorList>
            <person name="Haridas S."/>
            <person name="Albert R."/>
            <person name="Binder M."/>
            <person name="Bloem J."/>
            <person name="Labutti K."/>
            <person name="Salamov A."/>
            <person name="Andreopoulos B."/>
            <person name="Baker S."/>
            <person name="Barry K."/>
            <person name="Bills G."/>
            <person name="Bluhm B."/>
            <person name="Cannon C."/>
            <person name="Castanera R."/>
            <person name="Culley D."/>
            <person name="Daum C."/>
            <person name="Ezra D."/>
            <person name="Gonzalez J."/>
            <person name="Henrissat B."/>
            <person name="Kuo A."/>
            <person name="Liang C."/>
            <person name="Lipzen A."/>
            <person name="Lutzoni F."/>
            <person name="Magnuson J."/>
            <person name="Mondo S."/>
            <person name="Nolan M."/>
            <person name="Ohm R."/>
            <person name="Pangilinan J."/>
            <person name="Park H.-J."/>
            <person name="Ramirez L."/>
            <person name="Alfaro M."/>
            <person name="Sun H."/>
            <person name="Tritt A."/>
            <person name="Yoshinaga Y."/>
            <person name="Zwiers L.-H."/>
            <person name="Turgeon B."/>
            <person name="Goodwin S."/>
            <person name="Spatafora J."/>
            <person name="Crous P."/>
            <person name="Grigoriev I."/>
        </authorList>
    </citation>
    <scope>NUCLEOTIDE SEQUENCE</scope>
    <source>
        <strain evidence="2">CBS 627.86</strain>
    </source>
</reference>
<keyword evidence="1" id="KW-0812">Transmembrane</keyword>
<dbReference type="EMBL" id="ML977324">
    <property type="protein sequence ID" value="KAF2114839.1"/>
    <property type="molecule type" value="Genomic_DNA"/>
</dbReference>
<evidence type="ECO:0000313" key="2">
    <source>
        <dbReference type="EMBL" id="KAF2114839.1"/>
    </source>
</evidence>
<dbReference type="AlphaFoldDB" id="A0A6A5Z5U1"/>
<dbReference type="Proteomes" id="UP000799770">
    <property type="component" value="Unassembled WGS sequence"/>
</dbReference>
<gene>
    <name evidence="2" type="ORF">BDV96DRAFT_86392</name>
</gene>